<keyword evidence="3" id="KW-1185">Reference proteome</keyword>
<dbReference type="NCBIfam" id="TIGR00756">
    <property type="entry name" value="PPR"/>
    <property type="match status" value="7"/>
</dbReference>
<dbReference type="FunFam" id="1.25.40.10:FF:000090">
    <property type="entry name" value="Pentatricopeptide repeat-containing protein, chloroplastic"/>
    <property type="match status" value="1"/>
</dbReference>
<dbReference type="EMBL" id="JACMSC010000009">
    <property type="protein sequence ID" value="KAG6508564.1"/>
    <property type="molecule type" value="Genomic_DNA"/>
</dbReference>
<dbReference type="Pfam" id="PF13041">
    <property type="entry name" value="PPR_2"/>
    <property type="match status" value="3"/>
</dbReference>
<feature type="repeat" description="PPR" evidence="1">
    <location>
        <begin position="40"/>
        <end position="74"/>
    </location>
</feature>
<organism evidence="2 3">
    <name type="scientific">Zingiber officinale</name>
    <name type="common">Ginger</name>
    <name type="synonym">Amomum zingiber</name>
    <dbReference type="NCBI Taxonomy" id="94328"/>
    <lineage>
        <taxon>Eukaryota</taxon>
        <taxon>Viridiplantae</taxon>
        <taxon>Streptophyta</taxon>
        <taxon>Embryophyta</taxon>
        <taxon>Tracheophyta</taxon>
        <taxon>Spermatophyta</taxon>
        <taxon>Magnoliopsida</taxon>
        <taxon>Liliopsida</taxon>
        <taxon>Zingiberales</taxon>
        <taxon>Zingiberaceae</taxon>
        <taxon>Zingiber</taxon>
    </lineage>
</organism>
<evidence type="ECO:0008006" key="4">
    <source>
        <dbReference type="Google" id="ProtNLM"/>
    </source>
</evidence>
<proteinExistence type="predicted"/>
<feature type="repeat" description="PPR" evidence="1">
    <location>
        <begin position="201"/>
        <end position="235"/>
    </location>
</feature>
<reference evidence="2 3" key="1">
    <citation type="submission" date="2020-08" db="EMBL/GenBank/DDBJ databases">
        <title>Plant Genome Project.</title>
        <authorList>
            <person name="Zhang R.-G."/>
        </authorList>
    </citation>
    <scope>NUCLEOTIDE SEQUENCE [LARGE SCALE GENOMIC DNA]</scope>
    <source>
        <tissue evidence="2">Rhizome</tissue>
    </source>
</reference>
<evidence type="ECO:0000256" key="1">
    <source>
        <dbReference type="PROSITE-ProRule" id="PRU00708"/>
    </source>
</evidence>
<dbReference type="GO" id="GO:0009451">
    <property type="term" value="P:RNA modification"/>
    <property type="evidence" value="ECO:0007669"/>
    <property type="project" value="InterPro"/>
</dbReference>
<dbReference type="GO" id="GO:0003723">
    <property type="term" value="F:RNA binding"/>
    <property type="evidence" value="ECO:0007669"/>
    <property type="project" value="InterPro"/>
</dbReference>
<dbReference type="PROSITE" id="PS51375">
    <property type="entry name" value="PPR"/>
    <property type="match status" value="4"/>
</dbReference>
<dbReference type="InterPro" id="IPR006594">
    <property type="entry name" value="LisH"/>
</dbReference>
<feature type="repeat" description="PPR" evidence="1">
    <location>
        <begin position="170"/>
        <end position="200"/>
    </location>
</feature>
<protein>
    <recommendedName>
        <fullName evidence="4">Pentatricopeptide repeat-containing protein</fullName>
    </recommendedName>
</protein>
<gene>
    <name evidence="2" type="ORF">ZIOFF_033938</name>
</gene>
<dbReference type="InterPro" id="IPR046960">
    <property type="entry name" value="PPR_At4g14850-like_plant"/>
</dbReference>
<feature type="repeat" description="PPR" evidence="1">
    <location>
        <begin position="334"/>
        <end position="368"/>
    </location>
</feature>
<dbReference type="PANTHER" id="PTHR47926:SF433">
    <property type="entry name" value="PENTATRICOPEPTIDE REPEAT-CONTAINING PROTEIN"/>
    <property type="match status" value="1"/>
</dbReference>
<sequence length="525" mass="58971">MSYVTLHSSAQLNSVLLHHLRHRRLTNAVEAFRSNSHLTDTTSWNLMLSGYATHGRPQCAHKMFDEMPRRDIVSWNTILSAFRRTGRPLLAFQHFLRMQRAGVSPNGATLATMVAAIPSSNLIPQLHSMAIRAGLTPLNSILGTALVGGYASLEDPVSMRRAFGDIPVKNSVSWTSLISGYMELGMLEDAEHVFETMPVKSVVAWTTMINGCIDNGKLNEARRYFDRMPQRNVITWTSMIKGYQRNEQHAEALNLFIRMRRLSDVFPNQFTYSTVLAACAIGGFLHFGQSIHGQISRSLSQWDVVLSTSLVEMYGKCGDVSYAARSFDSCETRNVASWNSIIGCYAKNGLSTRALEEFQKMIEEGIRPDPITFVCVLTACVHGGLVDEGVHYFDSMERKFCIEPRLEHYGCMVDLLGRSGNIEQAENLIKRMPFEADIAVWGAFLTACGLHSNLEHGLSAVKAMQRLQKDHPIIYSMMLKVYGERGLWTSFDELKGKMQCKRSRKQRALSWIESASTQLQHAQKA</sequence>
<evidence type="ECO:0000313" key="2">
    <source>
        <dbReference type="EMBL" id="KAG6508564.1"/>
    </source>
</evidence>
<dbReference type="AlphaFoldDB" id="A0A8J5L243"/>
<dbReference type="Proteomes" id="UP000734854">
    <property type="component" value="Unassembled WGS sequence"/>
</dbReference>
<dbReference type="InterPro" id="IPR002885">
    <property type="entry name" value="PPR_rpt"/>
</dbReference>
<dbReference type="PROSITE" id="PS50896">
    <property type="entry name" value="LISH"/>
    <property type="match status" value="1"/>
</dbReference>
<dbReference type="Pfam" id="PF01535">
    <property type="entry name" value="PPR"/>
    <property type="match status" value="2"/>
</dbReference>
<comment type="caution">
    <text evidence="2">The sequence shown here is derived from an EMBL/GenBank/DDBJ whole genome shotgun (WGS) entry which is preliminary data.</text>
</comment>
<name>A0A8J5L243_ZINOF</name>
<accession>A0A8J5L243</accession>
<dbReference type="OrthoDB" id="185373at2759"/>
<dbReference type="PANTHER" id="PTHR47926">
    <property type="entry name" value="PENTATRICOPEPTIDE REPEAT-CONTAINING PROTEIN"/>
    <property type="match status" value="1"/>
</dbReference>
<evidence type="ECO:0000313" key="3">
    <source>
        <dbReference type="Proteomes" id="UP000734854"/>
    </source>
</evidence>